<dbReference type="InterPro" id="IPR005475">
    <property type="entry name" value="Transketolase-like_Pyr-bd"/>
</dbReference>
<dbReference type="Gene3D" id="3.40.50.920">
    <property type="match status" value="1"/>
</dbReference>
<evidence type="ECO:0000256" key="1">
    <source>
        <dbReference type="ARBA" id="ARBA00001964"/>
    </source>
</evidence>
<dbReference type="InterPro" id="IPR029061">
    <property type="entry name" value="THDP-binding"/>
</dbReference>
<feature type="domain" description="Transketolase-like pyrimidine-binding" evidence="6">
    <location>
        <begin position="435"/>
        <end position="616"/>
    </location>
</feature>
<evidence type="ECO:0000256" key="5">
    <source>
        <dbReference type="ARBA" id="ARBA00051911"/>
    </source>
</evidence>
<sequence>MPVRGMLCSVSTSHDLDERFRNALTAWPANAHPNADPHATVRSDSGLTGALARELFDAQVTSRHLDLAARRLRAEGAGFYTIGSAGHEGNAGVAAALRPTDPALLHYRSGAFYAARAQQLAEGKVDPIRDVLRGIVASAAEPIAGGRHKVFGSTDLNVIPTTSTIASHLPRAVGLAFAVERSRQGISAGRHAADTGQPAVVPPTWPRDAVVVCSFGDASVNHASATAAFNTAGWADFTGLRLPLLFVCEDNGLGISVRSPAGWVGTTLKARPGLRYFHADGCDLADTYAVARSAVSWVRRHRRPAVLHLRTVRLMGHAGADAELAYRSNAEIEHDLALDPLLRTAHLLVDSGHAAPLELLSRYDEIGWRVQQTAAAVRDEPKLASAAEVVAPLAPRRPLRVAKLIARAGERAAGAMLAERDRVFGGRLPERAGPLTLAQSINAALTDLMLAHPQSLVFGEDVARKGGVYGVTKGLRDRFGPARVFDTLLDETSILGLGLGAGLGGLLPIPEIQYLAYLHNAEDQLRGEAASMRFFSQGAYRNPMVVRVAGLAYQKGFGGHFHNDHSVAVLRDIPGLVLAVPSRADDAAAMLRSCVAAAEVDGTVSVFLEPIALYHTRDLHQEGDGGWLSPYAAPDRWGDTHVPVGRARSHSFGAGDRLTILTFGNGVRMSLRVAHRLAEAGDGVRVLDLRWLAPLPLADIVREAGATGRVLVVDETRRSGGVGEGVLAALVDAGYVGLARRVAAVDTFLPLGPATDHVLVGEDAVERAARALLDA</sequence>
<evidence type="ECO:0000313" key="7">
    <source>
        <dbReference type="EMBL" id="GIF78850.1"/>
    </source>
</evidence>
<dbReference type="SUPFAM" id="SSF52922">
    <property type="entry name" value="TK C-terminal domain-like"/>
    <property type="match status" value="1"/>
</dbReference>
<dbReference type="GO" id="GO:0000287">
    <property type="term" value="F:magnesium ion binding"/>
    <property type="evidence" value="ECO:0007669"/>
    <property type="project" value="UniProtKB-ARBA"/>
</dbReference>
<dbReference type="GO" id="GO:0009083">
    <property type="term" value="P:branched-chain amino acid catabolic process"/>
    <property type="evidence" value="ECO:0007669"/>
    <property type="project" value="TreeGrafter"/>
</dbReference>
<proteinExistence type="predicted"/>
<dbReference type="PANTHER" id="PTHR42980">
    <property type="entry name" value="2-OXOISOVALERATE DEHYDROGENASE SUBUNIT BETA-RELATED"/>
    <property type="match status" value="1"/>
</dbReference>
<comment type="cofactor">
    <cofactor evidence="1">
        <name>thiamine diphosphate</name>
        <dbReference type="ChEBI" id="CHEBI:58937"/>
    </cofactor>
</comment>
<dbReference type="InterPro" id="IPR001017">
    <property type="entry name" value="DH_E1"/>
</dbReference>
<dbReference type="InterPro" id="IPR033248">
    <property type="entry name" value="Transketolase_C"/>
</dbReference>
<dbReference type="SMART" id="SM00861">
    <property type="entry name" value="Transket_pyr"/>
    <property type="match status" value="1"/>
</dbReference>
<keyword evidence="2" id="KW-0816">Tricarboxylic acid cycle</keyword>
<protein>
    <submittedName>
        <fullName evidence="7">MFS transporter</fullName>
    </submittedName>
</protein>
<dbReference type="SUPFAM" id="SSF52518">
    <property type="entry name" value="Thiamin diphosphate-binding fold (THDP-binding)"/>
    <property type="match status" value="2"/>
</dbReference>
<dbReference type="Gene3D" id="3.40.50.970">
    <property type="match status" value="2"/>
</dbReference>
<dbReference type="EMBL" id="BONF01000002">
    <property type="protein sequence ID" value="GIF78850.1"/>
    <property type="molecule type" value="Genomic_DNA"/>
</dbReference>
<dbReference type="GO" id="GO:0007584">
    <property type="term" value="P:response to nutrient"/>
    <property type="evidence" value="ECO:0007669"/>
    <property type="project" value="TreeGrafter"/>
</dbReference>
<organism evidence="7 8">
    <name type="scientific">Catellatospora bangladeshensis</name>
    <dbReference type="NCBI Taxonomy" id="310355"/>
    <lineage>
        <taxon>Bacteria</taxon>
        <taxon>Bacillati</taxon>
        <taxon>Actinomycetota</taxon>
        <taxon>Actinomycetes</taxon>
        <taxon>Micromonosporales</taxon>
        <taxon>Micromonosporaceae</taxon>
        <taxon>Catellatospora</taxon>
    </lineage>
</organism>
<dbReference type="PANTHER" id="PTHR42980:SF1">
    <property type="entry name" value="2-OXOISOVALERATE DEHYDROGENASE SUBUNIT BETA, MITOCHONDRIAL"/>
    <property type="match status" value="1"/>
</dbReference>
<keyword evidence="3" id="KW-0560">Oxidoreductase</keyword>
<dbReference type="Pfam" id="PF00676">
    <property type="entry name" value="E1_dh"/>
    <property type="match status" value="1"/>
</dbReference>
<evidence type="ECO:0000313" key="8">
    <source>
        <dbReference type="Proteomes" id="UP000601223"/>
    </source>
</evidence>
<gene>
    <name evidence="7" type="ORF">Cba03nite_01990</name>
</gene>
<dbReference type="AlphaFoldDB" id="A0A8J3NEU7"/>
<evidence type="ECO:0000256" key="4">
    <source>
        <dbReference type="ARBA" id="ARBA00023052"/>
    </source>
</evidence>
<keyword evidence="4" id="KW-0786">Thiamine pyrophosphate</keyword>
<dbReference type="Proteomes" id="UP000601223">
    <property type="component" value="Unassembled WGS sequence"/>
</dbReference>
<evidence type="ECO:0000259" key="6">
    <source>
        <dbReference type="SMART" id="SM00861"/>
    </source>
</evidence>
<keyword evidence="8" id="KW-1185">Reference proteome</keyword>
<comment type="caution">
    <text evidence="7">The sequence shown here is derived from an EMBL/GenBank/DDBJ whole genome shotgun (WGS) entry which is preliminary data.</text>
</comment>
<dbReference type="GO" id="GO:0004591">
    <property type="term" value="F:oxoglutarate dehydrogenase (succinyl-transferring) activity"/>
    <property type="evidence" value="ECO:0007669"/>
    <property type="project" value="UniProtKB-EC"/>
</dbReference>
<dbReference type="Pfam" id="PF02779">
    <property type="entry name" value="Transket_pyr"/>
    <property type="match status" value="1"/>
</dbReference>
<comment type="catalytic activity">
    <reaction evidence="5">
        <text>N(6)-[(R)-lipoyl]-L-lysyl-[protein] + 2-oxoglutarate + H(+) = N(6)-[(R)-S(8)-succinyldihydrolipoyl]-L-lysyl-[protein] + CO2</text>
        <dbReference type="Rhea" id="RHEA:12188"/>
        <dbReference type="Rhea" id="RHEA-COMP:10474"/>
        <dbReference type="Rhea" id="RHEA-COMP:20092"/>
        <dbReference type="ChEBI" id="CHEBI:15378"/>
        <dbReference type="ChEBI" id="CHEBI:16526"/>
        <dbReference type="ChEBI" id="CHEBI:16810"/>
        <dbReference type="ChEBI" id="CHEBI:83099"/>
        <dbReference type="ChEBI" id="CHEBI:83120"/>
        <dbReference type="EC" id="1.2.4.2"/>
    </reaction>
</comment>
<evidence type="ECO:0000256" key="2">
    <source>
        <dbReference type="ARBA" id="ARBA00022532"/>
    </source>
</evidence>
<reference evidence="7 8" key="1">
    <citation type="submission" date="2021-01" db="EMBL/GenBank/DDBJ databases">
        <title>Whole genome shotgun sequence of Catellatospora bangladeshensis NBRC 107357.</title>
        <authorList>
            <person name="Komaki H."/>
            <person name="Tamura T."/>
        </authorList>
    </citation>
    <scope>NUCLEOTIDE SEQUENCE [LARGE SCALE GENOMIC DNA]</scope>
    <source>
        <strain evidence="7 8">NBRC 107357</strain>
    </source>
</reference>
<accession>A0A8J3NEU7</accession>
<evidence type="ECO:0000256" key="3">
    <source>
        <dbReference type="ARBA" id="ARBA00023002"/>
    </source>
</evidence>
<dbReference type="Pfam" id="PF02780">
    <property type="entry name" value="Transketolase_C"/>
    <property type="match status" value="1"/>
</dbReference>
<dbReference type="InterPro" id="IPR009014">
    <property type="entry name" value="Transketo_C/PFOR_II"/>
</dbReference>
<name>A0A8J3NEU7_9ACTN</name>
<dbReference type="GO" id="GO:0006099">
    <property type="term" value="P:tricarboxylic acid cycle"/>
    <property type="evidence" value="ECO:0007669"/>
    <property type="project" value="UniProtKB-KW"/>
</dbReference>